<dbReference type="InterPro" id="IPR008922">
    <property type="entry name" value="Di-copper_centre_dom_sf"/>
</dbReference>
<organism evidence="6 7">
    <name type="scientific">Fusarium sarcochroum</name>
    <dbReference type="NCBI Taxonomy" id="1208366"/>
    <lineage>
        <taxon>Eukaryota</taxon>
        <taxon>Fungi</taxon>
        <taxon>Dikarya</taxon>
        <taxon>Ascomycota</taxon>
        <taxon>Pezizomycotina</taxon>
        <taxon>Sordariomycetes</taxon>
        <taxon>Hypocreomycetidae</taxon>
        <taxon>Hypocreales</taxon>
        <taxon>Nectriaceae</taxon>
        <taxon>Fusarium</taxon>
        <taxon>Fusarium lateritium species complex</taxon>
    </lineage>
</organism>
<feature type="chain" id="PRO_5034485074" description="Tyrosinase copper-binding domain-containing protein" evidence="3">
    <location>
        <begin position="16"/>
        <end position="324"/>
    </location>
</feature>
<dbReference type="EMBL" id="JABEXW010000810">
    <property type="protein sequence ID" value="KAF4954519.1"/>
    <property type="molecule type" value="Genomic_DNA"/>
</dbReference>
<gene>
    <name evidence="6" type="ORF">FSARC_12132</name>
</gene>
<dbReference type="Pfam" id="PF00264">
    <property type="entry name" value="Tyrosinase"/>
    <property type="match status" value="1"/>
</dbReference>
<feature type="domain" description="Tyrosinase copper-binding" evidence="4">
    <location>
        <begin position="84"/>
        <end position="101"/>
    </location>
</feature>
<evidence type="ECO:0000256" key="2">
    <source>
        <dbReference type="ARBA" id="ARBA00023008"/>
    </source>
</evidence>
<dbReference type="InterPro" id="IPR002227">
    <property type="entry name" value="Tyrosinase_Cu-bd"/>
</dbReference>
<dbReference type="PANTHER" id="PTHR11474">
    <property type="entry name" value="TYROSINASE FAMILY MEMBER"/>
    <property type="match status" value="1"/>
</dbReference>
<feature type="domain" description="Tyrosinase copper-binding" evidence="5">
    <location>
        <begin position="248"/>
        <end position="259"/>
    </location>
</feature>
<comment type="caution">
    <text evidence="6">The sequence shown here is derived from an EMBL/GenBank/DDBJ whole genome shotgun (WGS) entry which is preliminary data.</text>
</comment>
<name>A0A8H4TAU8_9HYPO</name>
<dbReference type="SUPFAM" id="SSF48056">
    <property type="entry name" value="Di-copper centre-containing domain"/>
    <property type="match status" value="1"/>
</dbReference>
<evidence type="ECO:0000313" key="7">
    <source>
        <dbReference type="Proteomes" id="UP000622797"/>
    </source>
</evidence>
<reference evidence="6" key="2">
    <citation type="submission" date="2020-05" db="EMBL/GenBank/DDBJ databases">
        <authorList>
            <person name="Kim H.-S."/>
            <person name="Proctor R.H."/>
            <person name="Brown D.W."/>
        </authorList>
    </citation>
    <scope>NUCLEOTIDE SEQUENCE</scope>
    <source>
        <strain evidence="6">NRRL 20472</strain>
    </source>
</reference>
<protein>
    <recommendedName>
        <fullName evidence="4 5">Tyrosinase copper-binding domain-containing protein</fullName>
    </recommendedName>
</protein>
<keyword evidence="7" id="KW-1185">Reference proteome</keyword>
<dbReference type="PROSITE" id="PS00498">
    <property type="entry name" value="TYROSINASE_2"/>
    <property type="match status" value="1"/>
</dbReference>
<evidence type="ECO:0000313" key="6">
    <source>
        <dbReference type="EMBL" id="KAF4954519.1"/>
    </source>
</evidence>
<dbReference type="InterPro" id="IPR050316">
    <property type="entry name" value="Tyrosinase/Hemocyanin"/>
</dbReference>
<feature type="signal peptide" evidence="3">
    <location>
        <begin position="1"/>
        <end position="15"/>
    </location>
</feature>
<accession>A0A8H4TAU8</accession>
<evidence type="ECO:0000256" key="1">
    <source>
        <dbReference type="ARBA" id="ARBA00022723"/>
    </source>
</evidence>
<dbReference type="GO" id="GO:0016491">
    <property type="term" value="F:oxidoreductase activity"/>
    <property type="evidence" value="ECO:0007669"/>
    <property type="project" value="InterPro"/>
</dbReference>
<dbReference type="Gene3D" id="1.10.1280.10">
    <property type="entry name" value="Di-copper center containing domain from catechol oxidase"/>
    <property type="match status" value="1"/>
</dbReference>
<dbReference type="GO" id="GO:0046872">
    <property type="term" value="F:metal ion binding"/>
    <property type="evidence" value="ECO:0007669"/>
    <property type="project" value="UniProtKB-KW"/>
</dbReference>
<dbReference type="AlphaFoldDB" id="A0A8H4TAU8"/>
<keyword evidence="2" id="KW-0186">Copper</keyword>
<keyword evidence="1" id="KW-0479">Metal-binding</keyword>
<dbReference type="PROSITE" id="PS00497">
    <property type="entry name" value="TYROSINASE_1"/>
    <property type="match status" value="1"/>
</dbReference>
<evidence type="ECO:0000259" key="5">
    <source>
        <dbReference type="PROSITE" id="PS00498"/>
    </source>
</evidence>
<reference evidence="6" key="1">
    <citation type="journal article" date="2020" name="BMC Genomics">
        <title>Correction to: Identification and distribution of gene clusters required for synthesis of sphingolipid metabolism inhibitors in diverse species of the filamentous fungus Fusarium.</title>
        <authorList>
            <person name="Kim H.S."/>
            <person name="Lohmar J.M."/>
            <person name="Busman M."/>
            <person name="Brown D.W."/>
            <person name="Naumann T.A."/>
            <person name="Divon H.H."/>
            <person name="Lysoe E."/>
            <person name="Uhlig S."/>
            <person name="Proctor R.H."/>
        </authorList>
    </citation>
    <scope>NUCLEOTIDE SEQUENCE</scope>
    <source>
        <strain evidence="6">NRRL 20472</strain>
    </source>
</reference>
<dbReference type="OrthoDB" id="6132182at2759"/>
<dbReference type="PRINTS" id="PR00092">
    <property type="entry name" value="TYROSINASE"/>
</dbReference>
<keyword evidence="3" id="KW-0732">Signal</keyword>
<proteinExistence type="predicted"/>
<dbReference type="Proteomes" id="UP000622797">
    <property type="component" value="Unassembled WGS sequence"/>
</dbReference>
<dbReference type="PANTHER" id="PTHR11474:SF126">
    <property type="entry name" value="TYROSINASE-LIKE PROTEIN TYR-1-RELATED"/>
    <property type="match status" value="1"/>
</dbReference>
<evidence type="ECO:0000256" key="3">
    <source>
        <dbReference type="SAM" id="SignalP"/>
    </source>
</evidence>
<sequence length="324" mass="36347">MLLANLLTFVSFAAAGAIPYDNVPRTTCTNPVKRVEWRELKAADKQGYIDAVLCLKTKPSRLGLKTSLYDDFPYVHHKYNLIIHNVAAFLPWHRYFTYVYEQALRECGYTGYATYWDWTKDVKKLAKSPVMSSKLGIGGDGSDTRTETLDGKTIRCVNDGPFKNLRPAYQSRTPTELLTASHCLYRELTDGESEGSIISAQYYNATYVAIVQKNAKFDTYHTALEGGPHGIIHSSMGGEMNPATSPNDPVFFFHHAQIDRLWWLWQQANPKARLSDYSGETANAKNQQRGKAALKDLLLMGGLAKDVTVKDVMSTTGSVLCYKY</sequence>
<evidence type="ECO:0000259" key="4">
    <source>
        <dbReference type="PROSITE" id="PS00497"/>
    </source>
</evidence>